<feature type="domain" description="Carrier" evidence="1">
    <location>
        <begin position="3"/>
        <end position="81"/>
    </location>
</feature>
<evidence type="ECO:0000313" key="2">
    <source>
        <dbReference type="EMBL" id="GAA4294344.1"/>
    </source>
</evidence>
<evidence type="ECO:0000259" key="1">
    <source>
        <dbReference type="PROSITE" id="PS50075"/>
    </source>
</evidence>
<gene>
    <name evidence="2" type="ORF">GCM10023086_06370</name>
</gene>
<dbReference type="RefSeq" id="WP_345659779.1">
    <property type="nucleotide sequence ID" value="NZ_BAABET010000001.1"/>
</dbReference>
<dbReference type="SUPFAM" id="SSF47336">
    <property type="entry name" value="ACP-like"/>
    <property type="match status" value="1"/>
</dbReference>
<dbReference type="Gene3D" id="1.10.1200.10">
    <property type="entry name" value="ACP-like"/>
    <property type="match status" value="1"/>
</dbReference>
<dbReference type="Pfam" id="PF00550">
    <property type="entry name" value="PP-binding"/>
    <property type="match status" value="1"/>
</dbReference>
<dbReference type="Proteomes" id="UP001501115">
    <property type="component" value="Unassembled WGS sequence"/>
</dbReference>
<dbReference type="EMBL" id="BAABET010000001">
    <property type="protein sequence ID" value="GAA4294344.1"/>
    <property type="molecule type" value="Genomic_DNA"/>
</dbReference>
<name>A0ABP8F3Q6_9ACTN</name>
<organism evidence="2 3">
    <name type="scientific">Streptomyces venetus</name>
    <dbReference type="NCBI Taxonomy" id="1701086"/>
    <lineage>
        <taxon>Bacteria</taxon>
        <taxon>Bacillati</taxon>
        <taxon>Actinomycetota</taxon>
        <taxon>Actinomycetes</taxon>
        <taxon>Kitasatosporales</taxon>
        <taxon>Streptomycetaceae</taxon>
        <taxon>Streptomyces</taxon>
    </lineage>
</organism>
<dbReference type="InterPro" id="IPR036736">
    <property type="entry name" value="ACP-like_sf"/>
</dbReference>
<accession>A0ABP8F3Q6</accession>
<sequence length="88" mass="9841">MTNPWDDRFEALLRDALRFLPRDEALRPDLDTNAAGLDSMAMVELLLSLETAYDISMPDEFLRPETFASPGALWEAVCAVRAIQSEPA</sequence>
<protein>
    <recommendedName>
        <fullName evidence="1">Carrier domain-containing protein</fullName>
    </recommendedName>
</protein>
<reference evidence="3" key="1">
    <citation type="journal article" date="2019" name="Int. J. Syst. Evol. Microbiol.">
        <title>The Global Catalogue of Microorganisms (GCM) 10K type strain sequencing project: providing services to taxonomists for standard genome sequencing and annotation.</title>
        <authorList>
            <consortium name="The Broad Institute Genomics Platform"/>
            <consortium name="The Broad Institute Genome Sequencing Center for Infectious Disease"/>
            <person name="Wu L."/>
            <person name="Ma J."/>
        </authorList>
    </citation>
    <scope>NUCLEOTIDE SEQUENCE [LARGE SCALE GENOMIC DNA]</scope>
    <source>
        <strain evidence="3">JCM 31290</strain>
    </source>
</reference>
<proteinExistence type="predicted"/>
<dbReference type="PROSITE" id="PS50075">
    <property type="entry name" value="CARRIER"/>
    <property type="match status" value="1"/>
</dbReference>
<keyword evidence="3" id="KW-1185">Reference proteome</keyword>
<evidence type="ECO:0000313" key="3">
    <source>
        <dbReference type="Proteomes" id="UP001501115"/>
    </source>
</evidence>
<dbReference type="InterPro" id="IPR009081">
    <property type="entry name" value="PP-bd_ACP"/>
</dbReference>
<comment type="caution">
    <text evidence="2">The sequence shown here is derived from an EMBL/GenBank/DDBJ whole genome shotgun (WGS) entry which is preliminary data.</text>
</comment>